<feature type="compositionally biased region" description="Polar residues" evidence="1">
    <location>
        <begin position="23"/>
        <end position="32"/>
    </location>
</feature>
<dbReference type="Proteomes" id="UP001459277">
    <property type="component" value="Unassembled WGS sequence"/>
</dbReference>
<evidence type="ECO:0000256" key="1">
    <source>
        <dbReference type="SAM" id="MobiDB-lite"/>
    </source>
</evidence>
<dbReference type="InterPro" id="IPR036291">
    <property type="entry name" value="NAD(P)-bd_dom_sf"/>
</dbReference>
<feature type="region of interest" description="Disordered" evidence="1">
    <location>
        <begin position="1"/>
        <end position="33"/>
    </location>
</feature>
<organism evidence="2 3">
    <name type="scientific">Lithocarpus litseifolius</name>
    <dbReference type="NCBI Taxonomy" id="425828"/>
    <lineage>
        <taxon>Eukaryota</taxon>
        <taxon>Viridiplantae</taxon>
        <taxon>Streptophyta</taxon>
        <taxon>Embryophyta</taxon>
        <taxon>Tracheophyta</taxon>
        <taxon>Spermatophyta</taxon>
        <taxon>Magnoliopsida</taxon>
        <taxon>eudicotyledons</taxon>
        <taxon>Gunneridae</taxon>
        <taxon>Pentapetalae</taxon>
        <taxon>rosids</taxon>
        <taxon>fabids</taxon>
        <taxon>Fagales</taxon>
        <taxon>Fagaceae</taxon>
        <taxon>Lithocarpus</taxon>
    </lineage>
</organism>
<protein>
    <submittedName>
        <fullName evidence="2">Uncharacterized protein</fullName>
    </submittedName>
</protein>
<evidence type="ECO:0000313" key="2">
    <source>
        <dbReference type="EMBL" id="KAL0012966.1"/>
    </source>
</evidence>
<gene>
    <name evidence="2" type="ORF">SO802_000035</name>
</gene>
<dbReference type="EMBL" id="JAZDWU010000001">
    <property type="protein sequence ID" value="KAL0012966.1"/>
    <property type="molecule type" value="Genomic_DNA"/>
</dbReference>
<comment type="caution">
    <text evidence="2">The sequence shown here is derived from an EMBL/GenBank/DDBJ whole genome shotgun (WGS) entry which is preliminary data.</text>
</comment>
<accession>A0AAW2DW60</accession>
<keyword evidence="3" id="KW-1185">Reference proteome</keyword>
<dbReference type="AlphaFoldDB" id="A0AAW2DW60"/>
<evidence type="ECO:0000313" key="3">
    <source>
        <dbReference type="Proteomes" id="UP001459277"/>
    </source>
</evidence>
<sequence>MAEQQAKKRKTKKMKKEAVCMTDSRSPTTSNEPLMPDVLDFDAMCKEYHWLGAVTVHVKEVAKAQVLLFETPASGTYLCTNWTYQFVNFAHQVSNLFPQYPAHRFNGETQPGLTTCRGAAKRLIDLGLVFIPVEDAVQDTVESIKAKGFLNQKMPQS</sequence>
<dbReference type="Gene3D" id="3.40.50.720">
    <property type="entry name" value="NAD(P)-binding Rossmann-like Domain"/>
    <property type="match status" value="1"/>
</dbReference>
<dbReference type="SUPFAM" id="SSF51735">
    <property type="entry name" value="NAD(P)-binding Rossmann-fold domains"/>
    <property type="match status" value="1"/>
</dbReference>
<proteinExistence type="predicted"/>
<reference evidence="2 3" key="1">
    <citation type="submission" date="2024-01" db="EMBL/GenBank/DDBJ databases">
        <title>A telomere-to-telomere, gap-free genome of sweet tea (Lithocarpus litseifolius).</title>
        <authorList>
            <person name="Zhou J."/>
        </authorList>
    </citation>
    <scope>NUCLEOTIDE SEQUENCE [LARGE SCALE GENOMIC DNA]</scope>
    <source>
        <strain evidence="2">Zhou-2022a</strain>
        <tissue evidence="2">Leaf</tissue>
    </source>
</reference>
<name>A0AAW2DW60_9ROSI</name>